<dbReference type="AlphaFoldDB" id="A0A244CTF5"/>
<evidence type="ECO:0000256" key="1">
    <source>
        <dbReference type="SAM" id="SignalP"/>
    </source>
</evidence>
<reference evidence="2 3" key="1">
    <citation type="submission" date="2017-02" db="EMBL/GenBank/DDBJ databases">
        <title>Pseudoalteromonas ulvae TC14 Genome.</title>
        <authorList>
            <person name="Molmeret M."/>
        </authorList>
    </citation>
    <scope>NUCLEOTIDE SEQUENCE [LARGE SCALE GENOMIC DNA]</scope>
    <source>
        <strain evidence="2">TC14</strain>
    </source>
</reference>
<dbReference type="RefSeq" id="WP_086742117.1">
    <property type="nucleotide sequence ID" value="NZ_MWPV01000001.1"/>
</dbReference>
<dbReference type="Proteomes" id="UP000194841">
    <property type="component" value="Unassembled WGS sequence"/>
</dbReference>
<dbReference type="Pfam" id="PF09694">
    <property type="entry name" value="Gcw_chp"/>
    <property type="match status" value="1"/>
</dbReference>
<evidence type="ECO:0008006" key="4">
    <source>
        <dbReference type="Google" id="ProtNLM"/>
    </source>
</evidence>
<keyword evidence="3" id="KW-1185">Reference proteome</keyword>
<feature type="signal peptide" evidence="1">
    <location>
        <begin position="1"/>
        <end position="21"/>
    </location>
</feature>
<name>A0A244CTF5_PSEDV</name>
<protein>
    <recommendedName>
        <fullName evidence="4">Porin</fullName>
    </recommendedName>
</protein>
<dbReference type="NCBIfam" id="TIGR02001">
    <property type="entry name" value="gcw_chp"/>
    <property type="match status" value="1"/>
</dbReference>
<dbReference type="PROSITE" id="PS51257">
    <property type="entry name" value="PROKAR_LIPOPROTEIN"/>
    <property type="match status" value="1"/>
</dbReference>
<feature type="chain" id="PRO_5012399529" description="Porin" evidence="1">
    <location>
        <begin position="22"/>
        <end position="227"/>
    </location>
</feature>
<evidence type="ECO:0000313" key="3">
    <source>
        <dbReference type="Proteomes" id="UP000194841"/>
    </source>
</evidence>
<dbReference type="OrthoDB" id="9793561at2"/>
<comment type="caution">
    <text evidence="2">The sequence shown here is derived from an EMBL/GenBank/DDBJ whole genome shotgun (WGS) entry which is preliminary data.</text>
</comment>
<dbReference type="EMBL" id="MWPV01000001">
    <property type="protein sequence ID" value="OUL58736.1"/>
    <property type="molecule type" value="Genomic_DNA"/>
</dbReference>
<gene>
    <name evidence="2" type="ORF">B1199_00135</name>
</gene>
<sequence>MNYIGKISTLVLLSASSCALADVSSTVSITNDYLFNGITQTDEDPALQASLDWWNDTGWYVGAWGSNVDFGDDTDIEVDFYGGYAFELNSEMSVDLGFAHYTYHGGDDSSDINYTEIYSKFTLSNAELNFWYSPDFAGSDAGHFIAMFNYNFPVSDELSFVLGIDYSKSLDDDKFEWQAGKDNYVHYQAAANYAWSGFDFTLGVHQTNLDAYDDTSVQLMVSRTFEF</sequence>
<accession>A0A244CTF5</accession>
<proteinExistence type="predicted"/>
<evidence type="ECO:0000313" key="2">
    <source>
        <dbReference type="EMBL" id="OUL58736.1"/>
    </source>
</evidence>
<keyword evidence="1" id="KW-0732">Signal</keyword>
<dbReference type="InterPro" id="IPR010239">
    <property type="entry name" value="CHP02001"/>
</dbReference>
<organism evidence="2 3">
    <name type="scientific">Pseudoalteromonas ulvae</name>
    <dbReference type="NCBI Taxonomy" id="107327"/>
    <lineage>
        <taxon>Bacteria</taxon>
        <taxon>Pseudomonadati</taxon>
        <taxon>Pseudomonadota</taxon>
        <taxon>Gammaproteobacteria</taxon>
        <taxon>Alteromonadales</taxon>
        <taxon>Pseudoalteromonadaceae</taxon>
        <taxon>Pseudoalteromonas</taxon>
    </lineage>
</organism>